<gene>
    <name evidence="1" type="ORF">SAMN06297397_1848</name>
</gene>
<proteinExistence type="predicted"/>
<evidence type="ECO:0000313" key="2">
    <source>
        <dbReference type="Proteomes" id="UP000192328"/>
    </source>
</evidence>
<protein>
    <submittedName>
        <fullName evidence="1">Uncharacterized protein</fullName>
    </submittedName>
</protein>
<sequence>MITILVQAADGTILASSEHPEEAFLSVDRVYQPGDIIRIAGGRHLRVQMDQALPSGEVWLPDGKMTWPVPSGEHRLAYAPGLFEAPRHIITASSVPDDTLRLVRNVACNPADLRGDTDFYPHCTANVETRNEACFCARNVIDGLRLNTFHGEWPFQSWGIGAREDAWCLLDLGRPVIAEKMALTLRADFPHDAYWTAGHVVLSDGSDLSFTLQKTGDRQWVDLGKRTVRWLRLERLIKSDDPSAFPALTQLELYGSEAHEP</sequence>
<accession>A0AC61PLZ7</accession>
<keyword evidence="2" id="KW-1185">Reference proteome</keyword>
<organism evidence="1 2">
    <name type="scientific">Aristaeella lactis</name>
    <dbReference type="NCBI Taxonomy" id="3046383"/>
    <lineage>
        <taxon>Bacteria</taxon>
        <taxon>Bacillati</taxon>
        <taxon>Bacillota</taxon>
        <taxon>Clostridia</taxon>
        <taxon>Eubacteriales</taxon>
        <taxon>Aristaeellaceae</taxon>
        <taxon>Aristaeella</taxon>
    </lineage>
</organism>
<dbReference type="EMBL" id="FWXZ01000003">
    <property type="protein sequence ID" value="SMC66654.1"/>
    <property type="molecule type" value="Genomic_DNA"/>
</dbReference>
<reference evidence="1" key="1">
    <citation type="submission" date="2017-04" db="EMBL/GenBank/DDBJ databases">
        <authorList>
            <person name="Varghese N."/>
            <person name="Submissions S."/>
        </authorList>
    </citation>
    <scope>NUCLEOTIDE SEQUENCE</scope>
    <source>
        <strain evidence="1">WTE2008</strain>
    </source>
</reference>
<evidence type="ECO:0000313" key="1">
    <source>
        <dbReference type="EMBL" id="SMC66654.1"/>
    </source>
</evidence>
<dbReference type="Proteomes" id="UP000192328">
    <property type="component" value="Unassembled WGS sequence"/>
</dbReference>
<comment type="caution">
    <text evidence="1">The sequence shown here is derived from an EMBL/GenBank/DDBJ whole genome shotgun (WGS) entry which is preliminary data.</text>
</comment>
<name>A0AC61PLZ7_9FIRM</name>